<dbReference type="PANTHER" id="PTHR12468:SF2">
    <property type="entry name" value="GPI MANNOSYLTRANSFERASE 2"/>
    <property type="match status" value="1"/>
</dbReference>
<dbReference type="UniPathway" id="UPA00196"/>
<keyword evidence="4 11" id="KW-0337">GPI-anchor biosynthesis</keyword>
<feature type="transmembrane region" description="Helical" evidence="11">
    <location>
        <begin position="189"/>
        <end position="207"/>
    </location>
</feature>
<organism evidence="12 13">
    <name type="scientific">Stylonychia lemnae</name>
    <name type="common">Ciliate</name>
    <dbReference type="NCBI Taxonomy" id="5949"/>
    <lineage>
        <taxon>Eukaryota</taxon>
        <taxon>Sar</taxon>
        <taxon>Alveolata</taxon>
        <taxon>Ciliophora</taxon>
        <taxon>Intramacronucleata</taxon>
        <taxon>Spirotrichea</taxon>
        <taxon>Stichotrichia</taxon>
        <taxon>Sporadotrichida</taxon>
        <taxon>Oxytrichidae</taxon>
        <taxon>Stylonychinae</taxon>
        <taxon>Stylonychia</taxon>
    </lineage>
</organism>
<keyword evidence="7 11" id="KW-0812">Transmembrane</keyword>
<dbReference type="Proteomes" id="UP000039865">
    <property type="component" value="Unassembled WGS sequence"/>
</dbReference>
<name>A0A078AVR4_STYLE</name>
<dbReference type="GO" id="GO:0006506">
    <property type="term" value="P:GPI anchor biosynthetic process"/>
    <property type="evidence" value="ECO:0007669"/>
    <property type="project" value="UniProtKB-UniPathway"/>
</dbReference>
<comment type="caution">
    <text evidence="11">Lacks conserved residue(s) required for the propagation of feature annotation.</text>
</comment>
<evidence type="ECO:0000256" key="3">
    <source>
        <dbReference type="ARBA" id="ARBA00008698"/>
    </source>
</evidence>
<dbReference type="PANTHER" id="PTHR12468">
    <property type="entry name" value="GPI MANNOSYLTRANSFERASE 2"/>
    <property type="match status" value="1"/>
</dbReference>
<evidence type="ECO:0000313" key="12">
    <source>
        <dbReference type="EMBL" id="CDW85347.1"/>
    </source>
</evidence>
<keyword evidence="6 11" id="KW-0808">Transferase</keyword>
<evidence type="ECO:0000256" key="9">
    <source>
        <dbReference type="ARBA" id="ARBA00022989"/>
    </source>
</evidence>
<reference evidence="12 13" key="1">
    <citation type="submission" date="2014-06" db="EMBL/GenBank/DDBJ databases">
        <authorList>
            <person name="Swart Estienne"/>
        </authorList>
    </citation>
    <scope>NUCLEOTIDE SEQUENCE [LARGE SCALE GENOMIC DNA]</scope>
    <source>
        <strain evidence="12 13">130c</strain>
    </source>
</reference>
<gene>
    <name evidence="12" type="primary">Contig8799.g9401</name>
    <name evidence="12" type="ORF">STYLEM_14422</name>
</gene>
<keyword evidence="8 11" id="KW-0256">Endoplasmic reticulum</keyword>
<evidence type="ECO:0000256" key="5">
    <source>
        <dbReference type="ARBA" id="ARBA00022676"/>
    </source>
</evidence>
<comment type="subcellular location">
    <subcellularLocation>
        <location evidence="1 11">Endoplasmic reticulum membrane</location>
        <topology evidence="1 11">Multi-pass membrane protein</topology>
    </subcellularLocation>
</comment>
<comment type="similarity">
    <text evidence="3 11">Belongs to the PIGV family.</text>
</comment>
<protein>
    <recommendedName>
        <fullName evidence="11">GPI mannosyltransferase 2</fullName>
        <ecNumber evidence="11">2.4.1.-</ecNumber>
    </recommendedName>
</protein>
<keyword evidence="9 11" id="KW-1133">Transmembrane helix</keyword>
<dbReference type="GO" id="GO:0005789">
    <property type="term" value="C:endoplasmic reticulum membrane"/>
    <property type="evidence" value="ECO:0007669"/>
    <property type="project" value="UniProtKB-SubCell"/>
</dbReference>
<evidence type="ECO:0000256" key="10">
    <source>
        <dbReference type="ARBA" id="ARBA00023136"/>
    </source>
</evidence>
<feature type="transmembrane region" description="Helical" evidence="11">
    <location>
        <begin position="238"/>
        <end position="259"/>
    </location>
</feature>
<dbReference type="Pfam" id="PF04188">
    <property type="entry name" value="Mannosyl_trans2"/>
    <property type="match status" value="1"/>
</dbReference>
<keyword evidence="5 11" id="KW-0328">Glycosyltransferase</keyword>
<dbReference type="EMBL" id="CCKQ01013653">
    <property type="protein sequence ID" value="CDW85347.1"/>
    <property type="molecule type" value="Genomic_DNA"/>
</dbReference>
<dbReference type="GO" id="GO:0004376">
    <property type="term" value="F:GPI mannosyltransferase activity"/>
    <property type="evidence" value="ECO:0007669"/>
    <property type="project" value="InterPro"/>
</dbReference>
<dbReference type="GO" id="GO:0031501">
    <property type="term" value="C:mannosyltransferase complex"/>
    <property type="evidence" value="ECO:0007669"/>
    <property type="project" value="TreeGrafter"/>
</dbReference>
<dbReference type="AlphaFoldDB" id="A0A078AVR4"/>
<feature type="transmembrane region" description="Helical" evidence="11">
    <location>
        <begin position="106"/>
        <end position="126"/>
    </location>
</feature>
<feature type="transmembrane region" description="Helical" evidence="11">
    <location>
        <begin position="29"/>
        <end position="47"/>
    </location>
</feature>
<proteinExistence type="inferred from homology"/>
<keyword evidence="10 11" id="KW-0472">Membrane</keyword>
<evidence type="ECO:0000256" key="1">
    <source>
        <dbReference type="ARBA" id="ARBA00004477"/>
    </source>
</evidence>
<evidence type="ECO:0000256" key="8">
    <source>
        <dbReference type="ARBA" id="ARBA00022824"/>
    </source>
</evidence>
<evidence type="ECO:0000256" key="2">
    <source>
        <dbReference type="ARBA" id="ARBA00004687"/>
    </source>
</evidence>
<dbReference type="InParanoid" id="A0A078AVR4"/>
<dbReference type="EC" id="2.4.1.-" evidence="11"/>
<keyword evidence="13" id="KW-1185">Reference proteome</keyword>
<evidence type="ECO:0000256" key="7">
    <source>
        <dbReference type="ARBA" id="ARBA00022692"/>
    </source>
</evidence>
<dbReference type="GO" id="GO:0000009">
    <property type="term" value="F:alpha-1,6-mannosyltransferase activity"/>
    <property type="evidence" value="ECO:0007669"/>
    <property type="project" value="InterPro"/>
</dbReference>
<feature type="transmembrane region" description="Helical" evidence="11">
    <location>
        <begin position="5"/>
        <end position="23"/>
    </location>
</feature>
<sequence length="331" mass="38993">MNEKLAFKAAIIFIVNHSMVYQLALQSELTFAFFTFLGLLIMFWRVQPLDMVQSVQSKFIIPATIVFGISILARSTGFLMIGFTGIVFLKKTVARSDRFFKIYKYIFYSLCSIVIILLPLGVVILWKPYVMHCETKLDRTDAIPKWCLDPVPNVYNYIQKVYWQLAQFHSHFYRDVQFMGFLHRKAEHFIVALPMNIFVFYTIYRFISAQGWNFVTFGIFGISENKQPRIIGFYENPALISFAWHFFITMLMIITMANIDVRATIFQPKQINSRVASTNVLYYWGFAHLIEEYQRGHQTNGGKFVTILMMIHNLYYMVHNFQWFVQEISFV</sequence>
<comment type="function">
    <text evidence="11">Mannosyltransferase involved in glycosylphosphatidylinositol-anchor biosynthesis.</text>
</comment>
<evidence type="ECO:0000256" key="11">
    <source>
        <dbReference type="RuleBase" id="RU363112"/>
    </source>
</evidence>
<feature type="transmembrane region" description="Helical" evidence="11">
    <location>
        <begin position="59"/>
        <end position="86"/>
    </location>
</feature>
<evidence type="ECO:0000313" key="13">
    <source>
        <dbReference type="Proteomes" id="UP000039865"/>
    </source>
</evidence>
<evidence type="ECO:0000256" key="4">
    <source>
        <dbReference type="ARBA" id="ARBA00022502"/>
    </source>
</evidence>
<evidence type="ECO:0000256" key="6">
    <source>
        <dbReference type="ARBA" id="ARBA00022679"/>
    </source>
</evidence>
<dbReference type="OrthoDB" id="10252502at2759"/>
<dbReference type="InterPro" id="IPR007315">
    <property type="entry name" value="PIG-V/Gpi18"/>
</dbReference>
<accession>A0A078AVR4</accession>
<comment type="pathway">
    <text evidence="2 11">Glycolipid biosynthesis; glycosylphosphatidylinositol-anchor biosynthesis.</text>
</comment>